<keyword evidence="4" id="KW-1185">Reference proteome</keyword>
<protein>
    <submittedName>
        <fullName evidence="3">Regulator of chromosome condensation (RCC1)</fullName>
    </submittedName>
</protein>
<dbReference type="PANTHER" id="PTHR22870:SF408">
    <property type="entry name" value="OS09G0560450 PROTEIN"/>
    <property type="match status" value="1"/>
</dbReference>
<feature type="repeat" description="RCC1" evidence="2">
    <location>
        <begin position="420"/>
        <end position="471"/>
    </location>
</feature>
<feature type="repeat" description="RCC1" evidence="2">
    <location>
        <begin position="347"/>
        <end position="398"/>
    </location>
</feature>
<dbReference type="AlphaFoldDB" id="A0A1V9ZPZ5"/>
<comment type="caution">
    <text evidence="3">The sequence shown here is derived from an EMBL/GenBank/DDBJ whole genome shotgun (WGS) entry which is preliminary data.</text>
</comment>
<dbReference type="PROSITE" id="PS50012">
    <property type="entry name" value="RCC1_3"/>
    <property type="match status" value="4"/>
</dbReference>
<feature type="repeat" description="RCC1" evidence="2">
    <location>
        <begin position="292"/>
        <end position="343"/>
    </location>
</feature>
<evidence type="ECO:0000313" key="3">
    <source>
        <dbReference type="EMBL" id="OQR99860.1"/>
    </source>
</evidence>
<organism evidence="3 4">
    <name type="scientific">Thraustotheca clavata</name>
    <dbReference type="NCBI Taxonomy" id="74557"/>
    <lineage>
        <taxon>Eukaryota</taxon>
        <taxon>Sar</taxon>
        <taxon>Stramenopiles</taxon>
        <taxon>Oomycota</taxon>
        <taxon>Saprolegniomycetes</taxon>
        <taxon>Saprolegniales</taxon>
        <taxon>Achlyaceae</taxon>
        <taxon>Thraustotheca</taxon>
    </lineage>
</organism>
<dbReference type="PANTHER" id="PTHR22870">
    <property type="entry name" value="REGULATOR OF CHROMOSOME CONDENSATION"/>
    <property type="match status" value="1"/>
</dbReference>
<sequence>MDDFSREVRSRIRLDQKLNQSKVIGKDEYLKLSDQTVHAAGQPGCYCLECLKFRKEDWRVGDVNASVVGPRDQWQMYHWGNGERGALISNDIHDILEPRLALPIIENIIVEDSSGRKTSIEREAKFKAVASGMYHSLLLAESHQLFVCGDNSYHALGINTKNNQICTPISIMTSFPPLTKTKIIAIAATEYASFAIVDKPREAAEEVEAKEKEALLELTTPVRKKALLTSSDSKDTNEYNRVYSWGRGDKGVLGHGSNASVSIPRVVQALSSYRVTQIATGRQHVVVLTEHNGLFAFGDGRYGKLGRGTTDDALEPVHIDAFDRFYIAAIGAGNDYSCALTDNLAARQVFVWGRGEHGIHGNGDQLDRLKPTRVSALRGKKIRAIACGGNHILALSGNYDQQYVVDYVFHAAIPTAKNGTNVFAWGHGAYGQLGHRDTWDSLLPRAIDELKSEKITSISAGARHSLALTVDGDVWVWGHGLHGYQLQQEAKQDHAIVSLLYPRRIKLPGIHVIGAVAGRERTFVWGDRAGYHKSERIALDKSSITGFDRISLYRLQ</sequence>
<feature type="repeat" description="RCC1" evidence="2">
    <location>
        <begin position="240"/>
        <end position="291"/>
    </location>
</feature>
<dbReference type="PROSITE" id="PS00626">
    <property type="entry name" value="RCC1_2"/>
    <property type="match status" value="3"/>
</dbReference>
<evidence type="ECO:0000256" key="1">
    <source>
        <dbReference type="ARBA" id="ARBA00022737"/>
    </source>
</evidence>
<reference evidence="3 4" key="1">
    <citation type="journal article" date="2014" name="Genome Biol. Evol.">
        <title>The secreted proteins of Achlya hypogyna and Thraustotheca clavata identify the ancestral oomycete secretome and reveal gene acquisitions by horizontal gene transfer.</title>
        <authorList>
            <person name="Misner I."/>
            <person name="Blouin N."/>
            <person name="Leonard G."/>
            <person name="Richards T.A."/>
            <person name="Lane C.E."/>
        </authorList>
    </citation>
    <scope>NUCLEOTIDE SEQUENCE [LARGE SCALE GENOMIC DNA]</scope>
    <source>
        <strain evidence="3 4">ATCC 34112</strain>
    </source>
</reference>
<dbReference type="InterPro" id="IPR000408">
    <property type="entry name" value="Reg_chr_condens"/>
</dbReference>
<gene>
    <name evidence="3" type="ORF">THRCLA_06360</name>
</gene>
<dbReference type="STRING" id="74557.A0A1V9ZPZ5"/>
<dbReference type="InterPro" id="IPR009091">
    <property type="entry name" value="RCC1/BLIP-II"/>
</dbReference>
<dbReference type="OrthoDB" id="8068875at2759"/>
<dbReference type="PRINTS" id="PR00633">
    <property type="entry name" value="RCCNDNSATION"/>
</dbReference>
<dbReference type="Pfam" id="PF13540">
    <property type="entry name" value="RCC1_2"/>
    <property type="match status" value="1"/>
</dbReference>
<evidence type="ECO:0000313" key="4">
    <source>
        <dbReference type="Proteomes" id="UP000243217"/>
    </source>
</evidence>
<keyword evidence="1" id="KW-0677">Repeat</keyword>
<accession>A0A1V9ZPZ5</accession>
<dbReference type="Gene3D" id="2.130.10.30">
    <property type="entry name" value="Regulator of chromosome condensation 1/beta-lactamase-inhibitor protein II"/>
    <property type="match status" value="3"/>
</dbReference>
<evidence type="ECO:0000256" key="2">
    <source>
        <dbReference type="PROSITE-ProRule" id="PRU00235"/>
    </source>
</evidence>
<name>A0A1V9ZPZ5_9STRA</name>
<proteinExistence type="predicted"/>
<dbReference type="SUPFAM" id="SSF50985">
    <property type="entry name" value="RCC1/BLIP-II"/>
    <property type="match status" value="1"/>
</dbReference>
<dbReference type="InterPro" id="IPR051210">
    <property type="entry name" value="Ub_ligase/GEF_domain"/>
</dbReference>
<dbReference type="EMBL" id="JNBS01001779">
    <property type="protein sequence ID" value="OQR99860.1"/>
    <property type="molecule type" value="Genomic_DNA"/>
</dbReference>
<dbReference type="Proteomes" id="UP000243217">
    <property type="component" value="Unassembled WGS sequence"/>
</dbReference>
<dbReference type="Pfam" id="PF00415">
    <property type="entry name" value="RCC1"/>
    <property type="match status" value="4"/>
</dbReference>